<name>A0A061QQJ3_9CHLO</name>
<feature type="compositionally biased region" description="Low complexity" evidence="1">
    <location>
        <begin position="39"/>
        <end position="48"/>
    </location>
</feature>
<protein>
    <submittedName>
        <fullName evidence="2">Uncharacterized protein</fullName>
    </submittedName>
</protein>
<feature type="region of interest" description="Disordered" evidence="1">
    <location>
        <begin position="14"/>
        <end position="48"/>
    </location>
</feature>
<evidence type="ECO:0000256" key="1">
    <source>
        <dbReference type="SAM" id="MobiDB-lite"/>
    </source>
</evidence>
<accession>A0A061QQJ3</accession>
<gene>
    <name evidence="2" type="ORF">TSPGSL018_28294</name>
</gene>
<proteinExistence type="predicted"/>
<sequence>LRKCLPPALASRRGWQTATMLRPKRSRQAGQRQDTAIDASSPAAVPATSAHDAVRRLLLHRHAQCGQVG</sequence>
<dbReference type="AlphaFoldDB" id="A0A061QQJ3"/>
<reference evidence="2" key="1">
    <citation type="submission" date="2014-05" db="EMBL/GenBank/DDBJ databases">
        <title>The transcriptome of the halophilic microalga Tetraselmis sp. GSL018 isolated from the Great Salt Lake, Utah.</title>
        <authorList>
            <person name="Jinkerson R.E."/>
            <person name="D'Adamo S."/>
            <person name="Posewitz M.C."/>
        </authorList>
    </citation>
    <scope>NUCLEOTIDE SEQUENCE</scope>
    <source>
        <strain evidence="2">GSL018</strain>
    </source>
</reference>
<organism evidence="2">
    <name type="scientific">Tetraselmis sp. GSL018</name>
    <dbReference type="NCBI Taxonomy" id="582737"/>
    <lineage>
        <taxon>Eukaryota</taxon>
        <taxon>Viridiplantae</taxon>
        <taxon>Chlorophyta</taxon>
        <taxon>core chlorophytes</taxon>
        <taxon>Chlorodendrophyceae</taxon>
        <taxon>Chlorodendrales</taxon>
        <taxon>Chlorodendraceae</taxon>
        <taxon>Tetraselmis</taxon>
    </lineage>
</organism>
<feature type="non-terminal residue" evidence="2">
    <location>
        <position position="1"/>
    </location>
</feature>
<evidence type="ECO:0000313" key="2">
    <source>
        <dbReference type="EMBL" id="JAC60689.1"/>
    </source>
</evidence>
<feature type="non-terminal residue" evidence="2">
    <location>
        <position position="69"/>
    </location>
</feature>
<dbReference type="EMBL" id="GBEZ01026531">
    <property type="protein sequence ID" value="JAC60689.1"/>
    <property type="molecule type" value="Transcribed_RNA"/>
</dbReference>